<feature type="domain" description="PI31 proteasome regulator C-terminal" evidence="4">
    <location>
        <begin position="101"/>
        <end position="167"/>
    </location>
</feature>
<dbReference type="Pfam" id="PF08577">
    <property type="entry name" value="PI31_Prot_C"/>
    <property type="match status" value="1"/>
</dbReference>
<keyword evidence="3" id="KW-0812">Transmembrane</keyword>
<organism evidence="5 6">
    <name type="scientific">Hamiltosporidium tvaerminnensis</name>
    <dbReference type="NCBI Taxonomy" id="1176355"/>
    <lineage>
        <taxon>Eukaryota</taxon>
        <taxon>Fungi</taxon>
        <taxon>Fungi incertae sedis</taxon>
        <taxon>Microsporidia</taxon>
        <taxon>Dubosqiidae</taxon>
        <taxon>Hamiltosporidium</taxon>
    </lineage>
</organism>
<evidence type="ECO:0000259" key="4">
    <source>
        <dbReference type="Pfam" id="PF08577"/>
    </source>
</evidence>
<sequence>MDFDDFLKKVEKKFKVQEIEKDKFLITGNNRSYLLSRSETVDFDKFMEFFEKSLPLNQKEKPEDLNYEGLSFIKSKSENLETLSSNRYDFDFSPNKSFSRVGENDLYPTGFSPYGSFFGPNFYSPKGGMFVTEDDELFRSRVDKSKKDDEEPTPDVPPLARFDPFVPSKDKKAGANPDPDNLKKPDNNVGKKIAVALIAIIAIIVVIWLGVWAFKKGRSNKPDMNTGKDSNKTKSDSDKKAGDDTTDWNAKKVVSDGKKTVKSRIGA</sequence>
<comment type="similarity">
    <text evidence="1">Belongs to the proteasome inhibitor PI31 family.</text>
</comment>
<feature type="region of interest" description="Disordered" evidence="2">
    <location>
        <begin position="219"/>
        <end position="267"/>
    </location>
</feature>
<dbReference type="GO" id="GO:0000502">
    <property type="term" value="C:proteasome complex"/>
    <property type="evidence" value="ECO:0007669"/>
    <property type="project" value="UniProtKB-KW"/>
</dbReference>
<keyword evidence="3" id="KW-0472">Membrane</keyword>
<name>A0A4V6MV95_9MICR</name>
<proteinExistence type="inferred from homology"/>
<evidence type="ECO:0000313" key="5">
    <source>
        <dbReference type="EMBL" id="TBT99581.1"/>
    </source>
</evidence>
<dbReference type="VEuPathDB" id="MicrosporidiaDB:CWI37_1295p0030"/>
<protein>
    <submittedName>
        <fullName evidence="5">Putative PI31 proteasome regulator</fullName>
    </submittedName>
</protein>
<dbReference type="InterPro" id="IPR013886">
    <property type="entry name" value="PI31_Prot_C"/>
</dbReference>
<comment type="caution">
    <text evidence="5">The sequence shown here is derived from an EMBL/GenBank/DDBJ whole genome shotgun (WGS) entry which is preliminary data.</text>
</comment>
<evidence type="ECO:0000256" key="3">
    <source>
        <dbReference type="SAM" id="Phobius"/>
    </source>
</evidence>
<keyword evidence="5" id="KW-0647">Proteasome</keyword>
<feature type="transmembrane region" description="Helical" evidence="3">
    <location>
        <begin position="193"/>
        <end position="214"/>
    </location>
</feature>
<evidence type="ECO:0000256" key="2">
    <source>
        <dbReference type="SAM" id="MobiDB-lite"/>
    </source>
</evidence>
<dbReference type="EMBL" id="PITJ01001295">
    <property type="protein sequence ID" value="TBT99581.1"/>
    <property type="molecule type" value="Genomic_DNA"/>
</dbReference>
<evidence type="ECO:0000313" key="6">
    <source>
        <dbReference type="Proteomes" id="UP000292362"/>
    </source>
</evidence>
<keyword evidence="3" id="KW-1133">Transmembrane helix</keyword>
<evidence type="ECO:0000256" key="1">
    <source>
        <dbReference type="ARBA" id="ARBA00006405"/>
    </source>
</evidence>
<reference evidence="5 6" key="1">
    <citation type="submission" date="2017-12" db="EMBL/GenBank/DDBJ databases">
        <authorList>
            <person name="Pombert J.-F."/>
            <person name="Haag K.L."/>
            <person name="Ebert D."/>
        </authorList>
    </citation>
    <scope>NUCLEOTIDE SEQUENCE [LARGE SCALE GENOMIC DNA]</scope>
    <source>
        <strain evidence="5">FI-OER-3-3</strain>
    </source>
</reference>
<gene>
    <name evidence="5" type="ORF">CWI37_1295p0030</name>
</gene>
<dbReference type="AlphaFoldDB" id="A0A4V6MV95"/>
<dbReference type="Proteomes" id="UP000292362">
    <property type="component" value="Unassembled WGS sequence"/>
</dbReference>
<accession>A0A4V6MV95</accession>
<feature type="region of interest" description="Disordered" evidence="2">
    <location>
        <begin position="143"/>
        <end position="187"/>
    </location>
</feature>
<feature type="compositionally biased region" description="Basic and acidic residues" evidence="2">
    <location>
        <begin position="229"/>
        <end position="259"/>
    </location>
</feature>